<dbReference type="EMBL" id="CP000859">
    <property type="protein sequence ID" value="ABW69066.1"/>
    <property type="molecule type" value="Genomic_DNA"/>
</dbReference>
<gene>
    <name evidence="10" type="ordered locus">Dole_3263</name>
</gene>
<dbReference type="eggNOG" id="COG0784">
    <property type="taxonomic scope" value="Bacteria"/>
</dbReference>
<evidence type="ECO:0000313" key="11">
    <source>
        <dbReference type="Proteomes" id="UP000008561"/>
    </source>
</evidence>
<dbReference type="InterPro" id="IPR011006">
    <property type="entry name" value="CheY-like_superfamily"/>
</dbReference>
<dbReference type="Gene3D" id="3.30.565.10">
    <property type="entry name" value="Histidine kinase-like ATPase, C-terminal domain"/>
    <property type="match status" value="1"/>
</dbReference>
<evidence type="ECO:0000256" key="4">
    <source>
        <dbReference type="PROSITE-ProRule" id="PRU00169"/>
    </source>
</evidence>
<sequence>MSFYRKEDEKLRMFMEHTSSLVAILDKNGNYEYVSPSHERLLGYSPKALLGTSGFGIVYPEDGEWMAKILADGLSGSMDRVYGLEYRALDKEGRVHYLKGNFDSIRDNRANLQNIVFVGDDVTDLRESAAELDREKEKFRGLMEGSPLGIFVREKDDAISYVNATFVALFGYTQKEIATGSDWFQLVYPSVEHRQQILETWKADLETVSPGGSSPTRKHVVTCRDGTEKTVLLFFVVLQTGEQLVVCQDITRQESLEAQFLHAQKMESIGRLASGIAHDFNNLLTTIIGNADFALMDLKPEDDLHDVVREIKDAADRAANLTRQLLAFSRRQSCHPEELSLNTKLQDTEKMIRRLIGENIELELALASDAARVEMDPGQLDQVIMNLVVNARDAMPDGGKLTIQTARVDLSGDDPVSPVELIPGAYVLLSMTDTGMGIPREVQDQVFEPFFTTKEKGKGTGLGLSTVYGIIKQNNGNTLIYSEPGKGTTVKIFLPVHERPSDNTGKPADRGTRLHGTEAILLTEDEERVRKIVARMLMRYGYTVMEAGDGREAQRLFRAAHQPVKLLLTDMIMPGMNGLELAVSLRGAQPDLKVLCMSGYTDTALFEGVKNEGFEFIHKPFTPTTLAAKVRELLDEEQG</sequence>
<dbReference type="SMART" id="SM00387">
    <property type="entry name" value="HATPase_c"/>
    <property type="match status" value="1"/>
</dbReference>
<keyword evidence="10" id="KW-0808">Transferase</keyword>
<dbReference type="InterPro" id="IPR036890">
    <property type="entry name" value="HATPase_C_sf"/>
</dbReference>
<dbReference type="SUPFAM" id="SSF55785">
    <property type="entry name" value="PYP-like sensor domain (PAS domain)"/>
    <property type="match status" value="2"/>
</dbReference>
<dbReference type="InterPro" id="IPR000014">
    <property type="entry name" value="PAS"/>
</dbReference>
<dbReference type="InterPro" id="IPR036097">
    <property type="entry name" value="HisK_dim/P_sf"/>
</dbReference>
<dbReference type="STRING" id="96561.Dole_3263"/>
<feature type="modified residue" description="4-aspartylphosphate" evidence="4">
    <location>
        <position position="570"/>
    </location>
</feature>
<dbReference type="InterPro" id="IPR035965">
    <property type="entry name" value="PAS-like_dom_sf"/>
</dbReference>
<dbReference type="PROSITE" id="PS50110">
    <property type="entry name" value="RESPONSE_REGULATORY"/>
    <property type="match status" value="1"/>
</dbReference>
<dbReference type="PROSITE" id="PS50109">
    <property type="entry name" value="HIS_KIN"/>
    <property type="match status" value="1"/>
</dbReference>
<dbReference type="RefSeq" id="WP_012176675.1">
    <property type="nucleotide sequence ID" value="NC_009943.1"/>
</dbReference>
<organism evidence="10 11">
    <name type="scientific">Desulfosudis oleivorans (strain DSM 6200 / JCM 39069 / Hxd3)</name>
    <name type="common">Desulfococcus oleovorans</name>
    <dbReference type="NCBI Taxonomy" id="96561"/>
    <lineage>
        <taxon>Bacteria</taxon>
        <taxon>Pseudomonadati</taxon>
        <taxon>Thermodesulfobacteriota</taxon>
        <taxon>Desulfobacteria</taxon>
        <taxon>Desulfobacterales</taxon>
        <taxon>Desulfosudaceae</taxon>
        <taxon>Desulfosudis</taxon>
    </lineage>
</organism>
<evidence type="ECO:0000256" key="1">
    <source>
        <dbReference type="ARBA" id="ARBA00000085"/>
    </source>
</evidence>
<name>A9A0P9_DESOH</name>
<dbReference type="NCBIfam" id="TIGR00229">
    <property type="entry name" value="sensory_box"/>
    <property type="match status" value="2"/>
</dbReference>
<dbReference type="InterPro" id="IPR001789">
    <property type="entry name" value="Sig_transdc_resp-reg_receiver"/>
</dbReference>
<dbReference type="PROSITE" id="PS50113">
    <property type="entry name" value="PAC"/>
    <property type="match status" value="1"/>
</dbReference>
<dbReference type="SUPFAM" id="SSF52172">
    <property type="entry name" value="CheY-like"/>
    <property type="match status" value="1"/>
</dbReference>
<feature type="coiled-coil region" evidence="5">
    <location>
        <begin position="304"/>
        <end position="365"/>
    </location>
</feature>
<keyword evidence="5" id="KW-0175">Coiled coil</keyword>
<dbReference type="InterPro" id="IPR004358">
    <property type="entry name" value="Sig_transdc_His_kin-like_C"/>
</dbReference>
<feature type="domain" description="PAS" evidence="8">
    <location>
        <begin position="7"/>
        <end position="77"/>
    </location>
</feature>
<dbReference type="SMART" id="SM00091">
    <property type="entry name" value="PAS"/>
    <property type="match status" value="2"/>
</dbReference>
<dbReference type="PANTHER" id="PTHR43065">
    <property type="entry name" value="SENSOR HISTIDINE KINASE"/>
    <property type="match status" value="1"/>
</dbReference>
<dbReference type="HOGENOM" id="CLU_000445_114_51_7"/>
<dbReference type="SMART" id="SM00388">
    <property type="entry name" value="HisKA"/>
    <property type="match status" value="1"/>
</dbReference>
<dbReference type="InterPro" id="IPR003661">
    <property type="entry name" value="HisK_dim/P_dom"/>
</dbReference>
<dbReference type="InterPro" id="IPR000700">
    <property type="entry name" value="PAS-assoc_C"/>
</dbReference>
<keyword evidence="11" id="KW-1185">Reference proteome</keyword>
<dbReference type="Proteomes" id="UP000008561">
    <property type="component" value="Chromosome"/>
</dbReference>
<accession>A9A0P9</accession>
<dbReference type="PROSITE" id="PS50112">
    <property type="entry name" value="PAS"/>
    <property type="match status" value="2"/>
</dbReference>
<dbReference type="InterPro" id="IPR013655">
    <property type="entry name" value="PAS_fold_3"/>
</dbReference>
<dbReference type="Pfam" id="PF02518">
    <property type="entry name" value="HATPase_c"/>
    <property type="match status" value="1"/>
</dbReference>
<dbReference type="SMART" id="SM00448">
    <property type="entry name" value="REC"/>
    <property type="match status" value="1"/>
</dbReference>
<dbReference type="PANTHER" id="PTHR43065:SF42">
    <property type="entry name" value="TWO-COMPONENT SENSOR PPRA"/>
    <property type="match status" value="1"/>
</dbReference>
<dbReference type="SUPFAM" id="SSF47384">
    <property type="entry name" value="Homodimeric domain of signal transducing histidine kinase"/>
    <property type="match status" value="1"/>
</dbReference>
<keyword evidence="3 4" id="KW-0597">Phosphoprotein</keyword>
<dbReference type="EC" id="2.7.13.3" evidence="2"/>
<dbReference type="Gene3D" id="1.10.287.130">
    <property type="match status" value="1"/>
</dbReference>
<feature type="domain" description="PAC" evidence="9">
    <location>
        <begin position="82"/>
        <end position="134"/>
    </location>
</feature>
<dbReference type="Pfam" id="PF13188">
    <property type="entry name" value="PAS_8"/>
    <property type="match status" value="1"/>
</dbReference>
<protein>
    <recommendedName>
        <fullName evidence="2">histidine kinase</fullName>
        <ecNumber evidence="2">2.7.13.3</ecNumber>
    </recommendedName>
</protein>
<dbReference type="OrthoDB" id="9806821at2"/>
<dbReference type="InterPro" id="IPR003594">
    <property type="entry name" value="HATPase_dom"/>
</dbReference>
<keyword evidence="10" id="KW-0418">Kinase</keyword>
<dbReference type="PRINTS" id="PR00344">
    <property type="entry name" value="BCTRLSENSOR"/>
</dbReference>
<dbReference type="Pfam" id="PF00512">
    <property type="entry name" value="HisKA"/>
    <property type="match status" value="1"/>
</dbReference>
<comment type="catalytic activity">
    <reaction evidence="1">
        <text>ATP + protein L-histidine = ADP + protein N-phospho-L-histidine.</text>
        <dbReference type="EC" id="2.7.13.3"/>
    </reaction>
</comment>
<evidence type="ECO:0000259" key="7">
    <source>
        <dbReference type="PROSITE" id="PS50110"/>
    </source>
</evidence>
<evidence type="ECO:0000256" key="2">
    <source>
        <dbReference type="ARBA" id="ARBA00012438"/>
    </source>
</evidence>
<feature type="domain" description="PAS" evidence="8">
    <location>
        <begin position="135"/>
        <end position="190"/>
    </location>
</feature>
<dbReference type="KEGG" id="dol:Dole_3263"/>
<feature type="domain" description="Response regulatory" evidence="7">
    <location>
        <begin position="519"/>
        <end position="634"/>
    </location>
</feature>
<dbReference type="SUPFAM" id="SSF55874">
    <property type="entry name" value="ATPase domain of HSP90 chaperone/DNA topoisomerase II/histidine kinase"/>
    <property type="match status" value="1"/>
</dbReference>
<dbReference type="Gene3D" id="3.30.450.20">
    <property type="entry name" value="PAS domain"/>
    <property type="match status" value="2"/>
</dbReference>
<evidence type="ECO:0000256" key="5">
    <source>
        <dbReference type="SAM" id="Coils"/>
    </source>
</evidence>
<proteinExistence type="predicted"/>
<dbReference type="Pfam" id="PF08447">
    <property type="entry name" value="PAS_3"/>
    <property type="match status" value="1"/>
</dbReference>
<evidence type="ECO:0000313" key="10">
    <source>
        <dbReference type="EMBL" id="ABW69066.1"/>
    </source>
</evidence>
<evidence type="ECO:0000259" key="8">
    <source>
        <dbReference type="PROSITE" id="PS50112"/>
    </source>
</evidence>
<dbReference type="Gene3D" id="3.40.50.2300">
    <property type="match status" value="1"/>
</dbReference>
<dbReference type="AlphaFoldDB" id="A9A0P9"/>
<dbReference type="GO" id="GO:0000155">
    <property type="term" value="F:phosphorelay sensor kinase activity"/>
    <property type="evidence" value="ECO:0007669"/>
    <property type="project" value="InterPro"/>
</dbReference>
<dbReference type="InterPro" id="IPR005467">
    <property type="entry name" value="His_kinase_dom"/>
</dbReference>
<evidence type="ECO:0000256" key="3">
    <source>
        <dbReference type="ARBA" id="ARBA00022553"/>
    </source>
</evidence>
<feature type="domain" description="Histidine kinase" evidence="6">
    <location>
        <begin position="275"/>
        <end position="498"/>
    </location>
</feature>
<dbReference type="CDD" id="cd00082">
    <property type="entry name" value="HisKA"/>
    <property type="match status" value="1"/>
</dbReference>
<evidence type="ECO:0000259" key="9">
    <source>
        <dbReference type="PROSITE" id="PS50113"/>
    </source>
</evidence>
<dbReference type="eggNOG" id="COG4191">
    <property type="taxonomic scope" value="Bacteria"/>
</dbReference>
<reference evidence="10 11" key="1">
    <citation type="submission" date="2007-10" db="EMBL/GenBank/DDBJ databases">
        <title>Complete sequence of Desulfococcus oleovorans Hxd3.</title>
        <authorList>
            <consortium name="US DOE Joint Genome Institute"/>
            <person name="Copeland A."/>
            <person name="Lucas S."/>
            <person name="Lapidus A."/>
            <person name="Barry K."/>
            <person name="Glavina del Rio T."/>
            <person name="Dalin E."/>
            <person name="Tice H."/>
            <person name="Pitluck S."/>
            <person name="Kiss H."/>
            <person name="Brettin T."/>
            <person name="Bruce D."/>
            <person name="Detter J.C."/>
            <person name="Han C."/>
            <person name="Schmutz J."/>
            <person name="Larimer F."/>
            <person name="Land M."/>
            <person name="Hauser L."/>
            <person name="Kyrpides N."/>
            <person name="Kim E."/>
            <person name="Wawrik B."/>
            <person name="Richardson P."/>
        </authorList>
    </citation>
    <scope>NUCLEOTIDE SEQUENCE [LARGE SCALE GENOMIC DNA]</scope>
    <source>
        <strain evidence="11">DSM 6200 / JCM 39069 / Hxd3</strain>
    </source>
</reference>
<evidence type="ECO:0000259" key="6">
    <source>
        <dbReference type="PROSITE" id="PS50109"/>
    </source>
</evidence>
<dbReference type="Pfam" id="PF00072">
    <property type="entry name" value="Response_reg"/>
    <property type="match status" value="1"/>
</dbReference>
<dbReference type="CDD" id="cd00130">
    <property type="entry name" value="PAS"/>
    <property type="match status" value="2"/>
</dbReference>